<feature type="compositionally biased region" description="Pro residues" evidence="1">
    <location>
        <begin position="110"/>
        <end position="119"/>
    </location>
</feature>
<reference evidence="4" key="1">
    <citation type="submission" date="2022-11" db="UniProtKB">
        <authorList>
            <consortium name="WormBaseParasite"/>
        </authorList>
    </citation>
    <scope>IDENTIFICATION</scope>
</reference>
<dbReference type="AlphaFoldDB" id="A0A915DU58"/>
<protein>
    <submittedName>
        <fullName evidence="4">Transmembrane protein</fullName>
    </submittedName>
</protein>
<dbReference type="Proteomes" id="UP000887574">
    <property type="component" value="Unplaced"/>
</dbReference>
<dbReference type="Pfam" id="PF15018">
    <property type="entry name" value="InaF-motif"/>
    <property type="match status" value="1"/>
</dbReference>
<dbReference type="PANTHER" id="PTHR34929:SF1">
    <property type="entry name" value="INAF MOTIF CONTAINING 2"/>
    <property type="match status" value="1"/>
</dbReference>
<accession>A0A915DU58</accession>
<evidence type="ECO:0000256" key="2">
    <source>
        <dbReference type="SAM" id="Phobius"/>
    </source>
</evidence>
<dbReference type="WBParaSite" id="jg23533.1">
    <property type="protein sequence ID" value="jg23533.1"/>
    <property type="gene ID" value="jg23533"/>
</dbReference>
<evidence type="ECO:0000256" key="1">
    <source>
        <dbReference type="SAM" id="MobiDB-lite"/>
    </source>
</evidence>
<keyword evidence="2" id="KW-0472">Membrane</keyword>
<organism evidence="3 4">
    <name type="scientific">Ditylenchus dipsaci</name>
    <dbReference type="NCBI Taxonomy" id="166011"/>
    <lineage>
        <taxon>Eukaryota</taxon>
        <taxon>Metazoa</taxon>
        <taxon>Ecdysozoa</taxon>
        <taxon>Nematoda</taxon>
        <taxon>Chromadorea</taxon>
        <taxon>Rhabditida</taxon>
        <taxon>Tylenchina</taxon>
        <taxon>Tylenchomorpha</taxon>
        <taxon>Sphaerularioidea</taxon>
        <taxon>Anguinidae</taxon>
        <taxon>Anguininae</taxon>
        <taxon>Ditylenchus</taxon>
    </lineage>
</organism>
<feature type="transmembrane region" description="Helical" evidence="2">
    <location>
        <begin position="54"/>
        <end position="78"/>
    </location>
</feature>
<evidence type="ECO:0000313" key="3">
    <source>
        <dbReference type="Proteomes" id="UP000887574"/>
    </source>
</evidence>
<name>A0A915DU58_9BILA</name>
<sequence length="167" mass="18939">MDRGCRTNNRTFHSSTLRSFNSSGRVQSGALTQHHHRIAAHNSNSKQARDGRNWIRCLTVCGYIFFVSSPAVLLSYYYTKVWNPKYVNRLVSPPTVYKSKSAPSSSLSPNHPPHSPQPQPLANVLKLYQQNSHEESHKRSREMSIPMQNKGKDVALEDVLVRRLPAT</sequence>
<keyword evidence="2" id="KW-1133">Transmembrane helix</keyword>
<keyword evidence="3" id="KW-1185">Reference proteome</keyword>
<dbReference type="InterPro" id="IPR029162">
    <property type="entry name" value="InaF-motif"/>
</dbReference>
<feature type="region of interest" description="Disordered" evidence="1">
    <location>
        <begin position="95"/>
        <end position="150"/>
    </location>
</feature>
<proteinExistence type="predicted"/>
<keyword evidence="2" id="KW-0812">Transmembrane</keyword>
<dbReference type="PANTHER" id="PTHR34929">
    <property type="entry name" value="ZGC:153157"/>
    <property type="match status" value="1"/>
</dbReference>
<evidence type="ECO:0000313" key="4">
    <source>
        <dbReference type="WBParaSite" id="jg23533.1"/>
    </source>
</evidence>
<feature type="compositionally biased region" description="Low complexity" evidence="1">
    <location>
        <begin position="98"/>
        <end position="109"/>
    </location>
</feature>